<keyword evidence="2" id="KW-1185">Reference proteome</keyword>
<dbReference type="EMBL" id="CP043617">
    <property type="protein sequence ID" value="QFR49293.1"/>
    <property type="molecule type" value="Genomic_DNA"/>
</dbReference>
<reference evidence="1 2" key="1">
    <citation type="submission" date="2019-09" db="EMBL/GenBank/DDBJ databases">
        <title>Sulfurimonas gotlandica sp. nov., a chemoautotrophic and psychrotolerant epsilonproteobacterium isolated from a pelagic redoxcline, and an emended description of the genus Sulfurimonas.</title>
        <authorList>
            <person name="Wang S."/>
            <person name="Jiang L."/>
            <person name="Shao S."/>
        </authorList>
    </citation>
    <scope>NUCLEOTIDE SEQUENCE [LARGE SCALE GENOMIC DNA]</scope>
    <source>
        <strain evidence="1 2">GYSZ_1</strain>
    </source>
</reference>
<proteinExistence type="predicted"/>
<evidence type="ECO:0000313" key="1">
    <source>
        <dbReference type="EMBL" id="QFR49293.1"/>
    </source>
</evidence>
<protein>
    <submittedName>
        <fullName evidence="1">Uncharacterized protein</fullName>
    </submittedName>
</protein>
<dbReference type="OrthoDB" id="5334906at2"/>
<sequence length="75" mass="8933">MKQRSIVLTKKEQLILDIQNLLNSYDEVNSTSINPDLLEFMDEKTLISIIDTLLKEKESLKETDIEWLEKFKKYK</sequence>
<name>A0A5P8P0R1_9BACT</name>
<evidence type="ECO:0000313" key="2">
    <source>
        <dbReference type="Proteomes" id="UP000326944"/>
    </source>
</evidence>
<gene>
    <name evidence="1" type="ORF">FJR48_05955</name>
</gene>
<dbReference type="AlphaFoldDB" id="A0A5P8P0R1"/>
<accession>A0A5P8P0R1</accession>
<dbReference type="Proteomes" id="UP000326944">
    <property type="component" value="Chromosome"/>
</dbReference>
<organism evidence="1 2">
    <name type="scientific">Sulfurimonas lithotrophica</name>
    <dbReference type="NCBI Taxonomy" id="2590022"/>
    <lineage>
        <taxon>Bacteria</taxon>
        <taxon>Pseudomonadati</taxon>
        <taxon>Campylobacterota</taxon>
        <taxon>Epsilonproteobacteria</taxon>
        <taxon>Campylobacterales</taxon>
        <taxon>Sulfurimonadaceae</taxon>
        <taxon>Sulfurimonas</taxon>
    </lineage>
</organism>
<dbReference type="KEGG" id="sulg:FJR48_05955"/>